<dbReference type="InterPro" id="IPR052515">
    <property type="entry name" value="Gfo/Idh/MocA_Oxidoreductase"/>
</dbReference>
<organism evidence="2 3">
    <name type="scientific">Fusarium pseudocircinatum</name>
    <dbReference type="NCBI Taxonomy" id="56676"/>
    <lineage>
        <taxon>Eukaryota</taxon>
        <taxon>Fungi</taxon>
        <taxon>Dikarya</taxon>
        <taxon>Ascomycota</taxon>
        <taxon>Pezizomycotina</taxon>
        <taxon>Sordariomycetes</taxon>
        <taxon>Hypocreomycetidae</taxon>
        <taxon>Hypocreales</taxon>
        <taxon>Nectriaceae</taxon>
        <taxon>Fusarium</taxon>
        <taxon>Fusarium fujikuroi species complex</taxon>
    </lineage>
</organism>
<comment type="caution">
    <text evidence="2">The sequence shown here is derived from an EMBL/GenBank/DDBJ whole genome shotgun (WGS) entry which is preliminary data.</text>
</comment>
<accession>A0A8H5L0S9</accession>
<dbReference type="SUPFAM" id="SSF55347">
    <property type="entry name" value="Glyceraldehyde-3-phosphate dehydrogenase-like, C-terminal domain"/>
    <property type="match status" value="1"/>
</dbReference>
<gene>
    <name evidence="2" type="ORF">FPCIR_9400</name>
</gene>
<dbReference type="InterPro" id="IPR036291">
    <property type="entry name" value="NAD(P)-bd_dom_sf"/>
</dbReference>
<dbReference type="PANTHER" id="PTHR43249:SF1">
    <property type="entry name" value="D-GLUCOSIDE 3-DEHYDROGENASE"/>
    <property type="match status" value="1"/>
</dbReference>
<dbReference type="SUPFAM" id="SSF51735">
    <property type="entry name" value="NAD(P)-binding Rossmann-fold domains"/>
    <property type="match status" value="1"/>
</dbReference>
<dbReference type="PANTHER" id="PTHR43249">
    <property type="entry name" value="UDP-N-ACETYL-2-AMINO-2-DEOXY-D-GLUCURONATE OXIDASE"/>
    <property type="match status" value="1"/>
</dbReference>
<dbReference type="Gene3D" id="3.30.360.10">
    <property type="entry name" value="Dihydrodipicolinate Reductase, domain 2"/>
    <property type="match status" value="1"/>
</dbReference>
<dbReference type="EMBL" id="JAAOAS010000264">
    <property type="protein sequence ID" value="KAF5582649.1"/>
    <property type="molecule type" value="Genomic_DNA"/>
</dbReference>
<dbReference type="Pfam" id="PF01408">
    <property type="entry name" value="GFO_IDH_MocA"/>
    <property type="match status" value="1"/>
</dbReference>
<name>A0A8H5L0S9_9HYPO</name>
<dbReference type="AlphaFoldDB" id="A0A8H5L0S9"/>
<dbReference type="Proteomes" id="UP000546213">
    <property type="component" value="Unassembled WGS sequence"/>
</dbReference>
<reference evidence="2 3" key="1">
    <citation type="submission" date="2020-05" db="EMBL/GenBank/DDBJ databases">
        <title>Identification and distribution of gene clusters putatively required for synthesis of sphingolipid metabolism inhibitors in phylogenetically diverse species of the filamentous fungus Fusarium.</title>
        <authorList>
            <person name="Kim H.-S."/>
            <person name="Busman M."/>
            <person name="Brown D.W."/>
            <person name="Divon H."/>
            <person name="Uhlig S."/>
            <person name="Proctor R.H."/>
        </authorList>
    </citation>
    <scope>NUCLEOTIDE SEQUENCE [LARGE SCALE GENOMIC DNA]</scope>
    <source>
        <strain evidence="2 3">NRRL 36939</strain>
    </source>
</reference>
<keyword evidence="3" id="KW-1185">Reference proteome</keyword>
<dbReference type="InterPro" id="IPR000683">
    <property type="entry name" value="Gfo/Idh/MocA-like_OxRdtase_N"/>
</dbReference>
<protein>
    <submittedName>
        <fullName evidence="2">NAD(P)-binding protein</fullName>
    </submittedName>
</protein>
<proteinExistence type="predicted"/>
<evidence type="ECO:0000313" key="2">
    <source>
        <dbReference type="EMBL" id="KAF5582649.1"/>
    </source>
</evidence>
<evidence type="ECO:0000259" key="1">
    <source>
        <dbReference type="Pfam" id="PF01408"/>
    </source>
</evidence>
<evidence type="ECO:0000313" key="3">
    <source>
        <dbReference type="Proteomes" id="UP000546213"/>
    </source>
</evidence>
<sequence length="371" mass="40920">MRVAVVGVGFGAEFIPIYQAHPNVSSVALCDIDPKALANAAEQFKIAEVYANLEDVLHASHIDAVHLVTPIPQHAKQTIAVLRSGKHCACTVPMATSIQDLHDIITAQRETGKMYMMMETAVYTREFLMVQEHHVRGDFGQISFARGGHMQDMENWPAYWKGLPPHHYMTHAISPILHLLGKQVDRVHCFGSGELPLSYQSQYNNKFPVETAIFRLADSPVAVEVTRALFKTVRPYSESFAIYGDKLGFEWQQIEDESPLVFSMPSSDKGRTRDIQHQAVKPPNRADLLPPSLAPFTTSAVFQDGNHLSFVQGSGHGGSHPHLVHEFLSSILEGRPPAIDAVTGARWTAPGIAAHLSALENGKVVHVPNFM</sequence>
<dbReference type="Gene3D" id="3.40.50.720">
    <property type="entry name" value="NAD(P)-binding Rossmann-like Domain"/>
    <property type="match status" value="1"/>
</dbReference>
<dbReference type="OrthoDB" id="446809at2759"/>
<dbReference type="GO" id="GO:0000166">
    <property type="term" value="F:nucleotide binding"/>
    <property type="evidence" value="ECO:0007669"/>
    <property type="project" value="InterPro"/>
</dbReference>
<feature type="domain" description="Gfo/Idh/MocA-like oxidoreductase N-terminal" evidence="1">
    <location>
        <begin position="1"/>
        <end position="117"/>
    </location>
</feature>